<dbReference type="PRINTS" id="PR00039">
    <property type="entry name" value="HTHLYSR"/>
</dbReference>
<name>A0A2J0YZ73_RHIML</name>
<dbReference type="GO" id="GO:0003700">
    <property type="term" value="F:DNA-binding transcription factor activity"/>
    <property type="evidence" value="ECO:0007669"/>
    <property type="project" value="InterPro"/>
</dbReference>
<comment type="similarity">
    <text evidence="1">Belongs to the LysR transcriptional regulatory family.</text>
</comment>
<dbReference type="InterPro" id="IPR036390">
    <property type="entry name" value="WH_DNA-bd_sf"/>
</dbReference>
<sequence length="412" mass="44705">MIAMDINIRHLRVFMQVCETGSLNRAAAELHISQPAVSVALAGIERRFGAKLLSRYAAGSQPTAAGEVLLTRIRRMENQIALALAELFGMSSQRDPTLVAKCIARITFRQIEALIALSGNGSITEAARSGGGSPAALHRALHDLQTNIGRAILMRSPAGVAPNTLGHRLAMRWQVALTELEQALDEIREIEGRMEGRIKIASLPLARTLLIARAVNPLMAEHPNARVEVMDGSYEALSQQLRTGASDILIGALRSGSDLEGLRAEPLFEDPYAVVGRFGHPLLNSSGKGASLDQLAAQQWVAQRPGTPIRAAFDALFAGCGDAPRASIETSSLVLTRAIILESDRLSMLSRRQIAIEERENLLGCIPVADEVRSRLRTRTIGVTVRENWLPSRLQKTFLEYLRVAAAGLRQA</sequence>
<evidence type="ECO:0000256" key="2">
    <source>
        <dbReference type="ARBA" id="ARBA00023015"/>
    </source>
</evidence>
<feature type="domain" description="HTH lysR-type" evidence="5">
    <location>
        <begin position="106"/>
        <end position="163"/>
    </location>
</feature>
<dbReference type="InterPro" id="IPR005119">
    <property type="entry name" value="LysR_subst-bd"/>
</dbReference>
<comment type="caution">
    <text evidence="6">The sequence shown here is derived from an EMBL/GenBank/DDBJ whole genome shotgun (WGS) entry which is preliminary data.</text>
</comment>
<dbReference type="EMBL" id="NJGD01000009">
    <property type="protein sequence ID" value="PJR13581.1"/>
    <property type="molecule type" value="Genomic_DNA"/>
</dbReference>
<evidence type="ECO:0000313" key="7">
    <source>
        <dbReference type="Proteomes" id="UP000231987"/>
    </source>
</evidence>
<dbReference type="RefSeq" id="WP_100673152.1">
    <property type="nucleotide sequence ID" value="NZ_NJGD01000009.1"/>
</dbReference>
<dbReference type="Proteomes" id="UP000231987">
    <property type="component" value="Unassembled WGS sequence"/>
</dbReference>
<evidence type="ECO:0000256" key="1">
    <source>
        <dbReference type="ARBA" id="ARBA00009437"/>
    </source>
</evidence>
<dbReference type="InterPro" id="IPR036388">
    <property type="entry name" value="WH-like_DNA-bd_sf"/>
</dbReference>
<dbReference type="PANTHER" id="PTHR30126">
    <property type="entry name" value="HTH-TYPE TRANSCRIPTIONAL REGULATOR"/>
    <property type="match status" value="1"/>
</dbReference>
<dbReference type="Pfam" id="PF00126">
    <property type="entry name" value="HTH_1"/>
    <property type="match status" value="2"/>
</dbReference>
<keyword evidence="3" id="KW-0238">DNA-binding</keyword>
<feature type="domain" description="HTH lysR-type" evidence="5">
    <location>
        <begin position="6"/>
        <end position="63"/>
    </location>
</feature>
<keyword evidence="2" id="KW-0805">Transcription regulation</keyword>
<dbReference type="PANTHER" id="PTHR30126:SF98">
    <property type="entry name" value="HTH-TYPE TRANSCRIPTIONAL ACTIVATOR BAUR"/>
    <property type="match status" value="1"/>
</dbReference>
<dbReference type="InterPro" id="IPR000847">
    <property type="entry name" value="LysR_HTH_N"/>
</dbReference>
<dbReference type="Pfam" id="PF03466">
    <property type="entry name" value="LysR_substrate"/>
    <property type="match status" value="1"/>
</dbReference>
<proteinExistence type="inferred from homology"/>
<accession>A0A2J0YZ73</accession>
<gene>
    <name evidence="6" type="ORF">CEJ86_20510</name>
</gene>
<evidence type="ECO:0000256" key="3">
    <source>
        <dbReference type="ARBA" id="ARBA00023125"/>
    </source>
</evidence>
<dbReference type="Gene3D" id="3.40.190.290">
    <property type="match status" value="1"/>
</dbReference>
<dbReference type="PROSITE" id="PS50931">
    <property type="entry name" value="HTH_LYSR"/>
    <property type="match status" value="2"/>
</dbReference>
<dbReference type="AlphaFoldDB" id="A0A2J0YZ73"/>
<organism evidence="6 7">
    <name type="scientific">Rhizobium meliloti</name>
    <name type="common">Ensifer meliloti</name>
    <name type="synonym">Sinorhizobium meliloti</name>
    <dbReference type="NCBI Taxonomy" id="382"/>
    <lineage>
        <taxon>Bacteria</taxon>
        <taxon>Pseudomonadati</taxon>
        <taxon>Pseudomonadota</taxon>
        <taxon>Alphaproteobacteria</taxon>
        <taxon>Hyphomicrobiales</taxon>
        <taxon>Rhizobiaceae</taxon>
        <taxon>Sinorhizobium/Ensifer group</taxon>
        <taxon>Sinorhizobium</taxon>
    </lineage>
</organism>
<keyword evidence="4" id="KW-0804">Transcription</keyword>
<dbReference type="SUPFAM" id="SSF53850">
    <property type="entry name" value="Periplasmic binding protein-like II"/>
    <property type="match status" value="1"/>
</dbReference>
<evidence type="ECO:0000313" key="6">
    <source>
        <dbReference type="EMBL" id="PJR13581.1"/>
    </source>
</evidence>
<evidence type="ECO:0000259" key="5">
    <source>
        <dbReference type="PROSITE" id="PS50931"/>
    </source>
</evidence>
<protein>
    <submittedName>
        <fullName evidence="6">LysR family transcriptional regulator</fullName>
    </submittedName>
</protein>
<dbReference type="GO" id="GO:0000976">
    <property type="term" value="F:transcription cis-regulatory region binding"/>
    <property type="evidence" value="ECO:0007669"/>
    <property type="project" value="TreeGrafter"/>
</dbReference>
<reference evidence="6 7" key="1">
    <citation type="submission" date="2017-06" db="EMBL/GenBank/DDBJ databases">
        <title>Ensifer strains isolated from leguminous trees and herbs display diverse denitrification phenotypes with some acting as strong N2O sinks.</title>
        <authorList>
            <person name="Woliy K."/>
            <person name="Mania D."/>
            <person name="Bakken L.R."/>
            <person name="Frostegard A."/>
        </authorList>
    </citation>
    <scope>NUCLEOTIDE SEQUENCE [LARGE SCALE GENOMIC DNA]</scope>
    <source>
        <strain evidence="6 7">AC50a</strain>
    </source>
</reference>
<dbReference type="SUPFAM" id="SSF46785">
    <property type="entry name" value="Winged helix' DNA-binding domain"/>
    <property type="match status" value="2"/>
</dbReference>
<dbReference type="Gene3D" id="1.10.10.10">
    <property type="entry name" value="Winged helix-like DNA-binding domain superfamily/Winged helix DNA-binding domain"/>
    <property type="match status" value="2"/>
</dbReference>
<evidence type="ECO:0000256" key="4">
    <source>
        <dbReference type="ARBA" id="ARBA00023163"/>
    </source>
</evidence>